<feature type="compositionally biased region" description="Polar residues" evidence="2">
    <location>
        <begin position="25"/>
        <end position="37"/>
    </location>
</feature>
<feature type="compositionally biased region" description="Polar residues" evidence="2">
    <location>
        <begin position="87"/>
        <end position="108"/>
    </location>
</feature>
<accession>A0A8T0XYV6</accession>
<dbReference type="GO" id="GO:0008270">
    <property type="term" value="F:zinc ion binding"/>
    <property type="evidence" value="ECO:0007669"/>
    <property type="project" value="UniProtKB-KW"/>
</dbReference>
<feature type="region of interest" description="Disordered" evidence="2">
    <location>
        <begin position="1"/>
        <end position="110"/>
    </location>
</feature>
<dbReference type="EMBL" id="CM029037">
    <property type="protein sequence ID" value="KAG2662194.1"/>
    <property type="molecule type" value="Genomic_DNA"/>
</dbReference>
<dbReference type="SUPFAM" id="SSF57850">
    <property type="entry name" value="RING/U-box"/>
    <property type="match status" value="1"/>
</dbReference>
<keyword evidence="1" id="KW-0479">Metal-binding</keyword>
<comment type="caution">
    <text evidence="4">The sequence shown here is derived from an EMBL/GenBank/DDBJ whole genome shotgun (WGS) entry which is preliminary data.</text>
</comment>
<feature type="domain" description="RING-type" evidence="3">
    <location>
        <begin position="411"/>
        <end position="465"/>
    </location>
</feature>
<evidence type="ECO:0000259" key="3">
    <source>
        <dbReference type="PROSITE" id="PS50089"/>
    </source>
</evidence>
<keyword evidence="1" id="KW-0862">Zinc</keyword>
<feature type="region of interest" description="Disordered" evidence="2">
    <location>
        <begin position="127"/>
        <end position="151"/>
    </location>
</feature>
<feature type="compositionally biased region" description="Low complexity" evidence="2">
    <location>
        <begin position="71"/>
        <end position="86"/>
    </location>
</feature>
<dbReference type="PANTHER" id="PTHR31150">
    <property type="entry name" value="EXPRESSED PROTEIN"/>
    <property type="match status" value="1"/>
</dbReference>
<evidence type="ECO:0000256" key="1">
    <source>
        <dbReference type="PROSITE-ProRule" id="PRU00175"/>
    </source>
</evidence>
<gene>
    <name evidence="4" type="ORF">PVAP13_1KG533900</name>
</gene>
<feature type="compositionally biased region" description="Basic and acidic residues" evidence="2">
    <location>
        <begin position="133"/>
        <end position="145"/>
    </location>
</feature>
<dbReference type="PANTHER" id="PTHR31150:SF21">
    <property type="entry name" value="OS02G0794000 PROTEIN"/>
    <property type="match status" value="1"/>
</dbReference>
<feature type="compositionally biased region" description="Low complexity" evidence="2">
    <location>
        <begin position="1"/>
        <end position="23"/>
    </location>
</feature>
<reference evidence="4 5" key="1">
    <citation type="submission" date="2020-05" db="EMBL/GenBank/DDBJ databases">
        <title>WGS assembly of Panicum virgatum.</title>
        <authorList>
            <person name="Lovell J.T."/>
            <person name="Jenkins J."/>
            <person name="Shu S."/>
            <person name="Juenger T.E."/>
            <person name="Schmutz J."/>
        </authorList>
    </citation>
    <scope>NUCLEOTIDE SEQUENCE [LARGE SCALE GENOMIC DNA]</scope>
    <source>
        <strain evidence="5">cv. AP13</strain>
    </source>
</reference>
<keyword evidence="5" id="KW-1185">Reference proteome</keyword>
<dbReference type="Proteomes" id="UP000823388">
    <property type="component" value="Chromosome 1K"/>
</dbReference>
<evidence type="ECO:0000313" key="5">
    <source>
        <dbReference type="Proteomes" id="UP000823388"/>
    </source>
</evidence>
<proteinExistence type="predicted"/>
<sequence>MPRASRPSNPPAAAAAAAGSGAAKNVSSNTGHSTPSCSAPAYKSFRPVTRSMTRVPAPISASPGLKEGGYASTSSRRSISGASFSIQSAASRPTVTNARTPHKVTSSGWKPLTQPVALSEEQKFASLTTAKRSRVDSSRAVKDSTNHSASKANLNVPIGKKYRDEENMSQGDQLDGAVMSSPKKKLQTCKDPSDSPSIRKSTIRILGGQSATPLPTGKSVVETVKNLANIPAKVVSASTNDIGQSVPLLAQQQLPDTAKNSSVITQIIANERSQVNQLAATIVTLPRQNLQSDYGKKPSNVPLVKPSNVPIVKPSNVPIVPNQVSGLAGATAPLVTPKLEIGKVQNTSSLLSNPAYARALLIKQQERLLQQFKLGSSQHQEQQQQNQLYIKGPALFETDEAPPVEPLGTKCQLCKLDVAFRPQGDAGRDANAPPVVAVLACHHAFHSSCIESIYGLAEPAECLACVETGAVH</sequence>
<dbReference type="InterPro" id="IPR001841">
    <property type="entry name" value="Znf_RING"/>
</dbReference>
<keyword evidence="1" id="KW-0863">Zinc-finger</keyword>
<evidence type="ECO:0000256" key="2">
    <source>
        <dbReference type="SAM" id="MobiDB-lite"/>
    </source>
</evidence>
<name>A0A8T0XYV6_PANVG</name>
<feature type="region of interest" description="Disordered" evidence="2">
    <location>
        <begin position="176"/>
        <end position="198"/>
    </location>
</feature>
<evidence type="ECO:0000313" key="4">
    <source>
        <dbReference type="EMBL" id="KAG2662194.1"/>
    </source>
</evidence>
<dbReference type="OrthoDB" id="624477at2759"/>
<dbReference type="PROSITE" id="PS50089">
    <property type="entry name" value="ZF_RING_2"/>
    <property type="match status" value="1"/>
</dbReference>
<dbReference type="AlphaFoldDB" id="A0A8T0XYV6"/>
<organism evidence="4 5">
    <name type="scientific">Panicum virgatum</name>
    <name type="common">Blackwell switchgrass</name>
    <dbReference type="NCBI Taxonomy" id="38727"/>
    <lineage>
        <taxon>Eukaryota</taxon>
        <taxon>Viridiplantae</taxon>
        <taxon>Streptophyta</taxon>
        <taxon>Embryophyta</taxon>
        <taxon>Tracheophyta</taxon>
        <taxon>Spermatophyta</taxon>
        <taxon>Magnoliopsida</taxon>
        <taxon>Liliopsida</taxon>
        <taxon>Poales</taxon>
        <taxon>Poaceae</taxon>
        <taxon>PACMAD clade</taxon>
        <taxon>Panicoideae</taxon>
        <taxon>Panicodae</taxon>
        <taxon>Paniceae</taxon>
        <taxon>Panicinae</taxon>
        <taxon>Panicum</taxon>
        <taxon>Panicum sect. Hiantes</taxon>
    </lineage>
</organism>
<protein>
    <recommendedName>
        <fullName evidence="3">RING-type domain-containing protein</fullName>
    </recommendedName>
</protein>